<dbReference type="Proteomes" id="UP000437736">
    <property type="component" value="Unassembled WGS sequence"/>
</dbReference>
<protein>
    <submittedName>
        <fullName evidence="2">PQQ-binding-like beta-propeller repeat protein</fullName>
    </submittedName>
</protein>
<gene>
    <name evidence="2" type="ORF">GHK86_08465</name>
</gene>
<accession>A0ABW9QWJ5</accession>
<name>A0ABW9QWJ5_9ACTN</name>
<feature type="domain" description="Pyrrolo-quinoline quinone repeat" evidence="1">
    <location>
        <begin position="32"/>
        <end position="224"/>
    </location>
</feature>
<keyword evidence="3" id="KW-1185">Reference proteome</keyword>
<feature type="non-terminal residue" evidence="2">
    <location>
        <position position="366"/>
    </location>
</feature>
<evidence type="ECO:0000313" key="3">
    <source>
        <dbReference type="Proteomes" id="UP000437736"/>
    </source>
</evidence>
<dbReference type="SUPFAM" id="SSF50998">
    <property type="entry name" value="Quinoprotein alcohol dehydrogenase-like"/>
    <property type="match status" value="1"/>
</dbReference>
<dbReference type="InterPro" id="IPR002372">
    <property type="entry name" value="PQQ_rpt_dom"/>
</dbReference>
<comment type="caution">
    <text evidence="2">The sequence shown here is derived from an EMBL/GenBank/DDBJ whole genome shotgun (WGS) entry which is preliminary data.</text>
</comment>
<evidence type="ECO:0000259" key="1">
    <source>
        <dbReference type="Pfam" id="PF13360"/>
    </source>
</evidence>
<sequence>GAPADWPTYGGNPSRSGLAVGTPTFRGHLARRWTAHVDGEVYAQPLVVGGRVIVATENDSVYALAAGSGRLLWRRHLAAPVTTGLPCGDISPSGITGTPVADVTSGRLFVTTFTASGGYHHTLWALSLANGATVWRRPIDVPGSDPRAQQQRSALTLLGGRVYVAYGGLYGDCSDYKGRVAAVAESGRGRLISFTAPVQREAAIWAPPGPVTFGGNLYVATGNGTPARDVADSDSVVRLTAGLRQTGRFTPGNFATLSANDLDLGSTSPAVLPGGLLFQAGKEGTGYLLRAGHLGGTGGQIATVDLGDGAFGGDAVAGHTVFVSCFQQLAAVRLTTGAGRRPALRVVWRAPVPAGPPVLAGGVVWD</sequence>
<reference evidence="2 3" key="1">
    <citation type="submission" date="2019-11" db="EMBL/GenBank/DDBJ databases">
        <title>Acidiferrimicrobium australis gen. nov., sp. nov., an acidophilic and obligately heterotrophic, member of the Actinobacteria that catalyses dissimilatory oxido- reduction of iron isolated from metal-rich acidic water in Chile.</title>
        <authorList>
            <person name="Gonzalez D."/>
            <person name="Huber K."/>
            <person name="Hedrich S."/>
            <person name="Rojas-Villalobos C."/>
            <person name="Quatrini R."/>
            <person name="Dinamarca M.A."/>
            <person name="Schwarz A."/>
            <person name="Canales C."/>
            <person name="Nancucheo I."/>
        </authorList>
    </citation>
    <scope>NUCLEOTIDE SEQUENCE [LARGE SCALE GENOMIC DNA]</scope>
    <source>
        <strain evidence="2 3">USS-CCA1</strain>
    </source>
</reference>
<dbReference type="Gene3D" id="2.130.10.10">
    <property type="entry name" value="YVTN repeat-like/Quinoprotein amine dehydrogenase"/>
    <property type="match status" value="1"/>
</dbReference>
<dbReference type="InterPro" id="IPR011047">
    <property type="entry name" value="Quinoprotein_ADH-like_sf"/>
</dbReference>
<organism evidence="2 3">
    <name type="scientific">Acidiferrimicrobium australe</name>
    <dbReference type="NCBI Taxonomy" id="2664430"/>
    <lineage>
        <taxon>Bacteria</taxon>
        <taxon>Bacillati</taxon>
        <taxon>Actinomycetota</taxon>
        <taxon>Acidimicrobiia</taxon>
        <taxon>Acidimicrobiales</taxon>
        <taxon>Acidimicrobiaceae</taxon>
        <taxon>Acidiferrimicrobium</taxon>
    </lineage>
</organism>
<dbReference type="PANTHER" id="PTHR34512:SF30">
    <property type="entry name" value="OUTER MEMBRANE PROTEIN ASSEMBLY FACTOR BAMB"/>
    <property type="match status" value="1"/>
</dbReference>
<dbReference type="Pfam" id="PF13360">
    <property type="entry name" value="PQQ_2"/>
    <property type="match status" value="1"/>
</dbReference>
<dbReference type="PANTHER" id="PTHR34512">
    <property type="entry name" value="CELL SURFACE PROTEIN"/>
    <property type="match status" value="1"/>
</dbReference>
<dbReference type="InterPro" id="IPR015943">
    <property type="entry name" value="WD40/YVTN_repeat-like_dom_sf"/>
</dbReference>
<dbReference type="SMART" id="SM00564">
    <property type="entry name" value="PQQ"/>
    <property type="match status" value="2"/>
</dbReference>
<dbReference type="InterPro" id="IPR018391">
    <property type="entry name" value="PQQ_b-propeller_rpt"/>
</dbReference>
<proteinExistence type="predicted"/>
<evidence type="ECO:0000313" key="2">
    <source>
        <dbReference type="EMBL" id="MST32753.1"/>
    </source>
</evidence>
<dbReference type="EMBL" id="WJHE01000380">
    <property type="protein sequence ID" value="MST32753.1"/>
    <property type="molecule type" value="Genomic_DNA"/>
</dbReference>
<feature type="non-terminal residue" evidence="2">
    <location>
        <position position="1"/>
    </location>
</feature>